<proteinExistence type="predicted"/>
<dbReference type="EMBL" id="MU827303">
    <property type="protein sequence ID" value="KAJ7365533.1"/>
    <property type="molecule type" value="Genomic_DNA"/>
</dbReference>
<accession>A0A9X0CNV2</accession>
<keyword evidence="2" id="KW-1185">Reference proteome</keyword>
<organism evidence="1 2">
    <name type="scientific">Desmophyllum pertusum</name>
    <dbReference type="NCBI Taxonomy" id="174260"/>
    <lineage>
        <taxon>Eukaryota</taxon>
        <taxon>Metazoa</taxon>
        <taxon>Cnidaria</taxon>
        <taxon>Anthozoa</taxon>
        <taxon>Hexacorallia</taxon>
        <taxon>Scleractinia</taxon>
        <taxon>Caryophylliina</taxon>
        <taxon>Caryophylliidae</taxon>
        <taxon>Desmophyllum</taxon>
    </lineage>
</organism>
<comment type="caution">
    <text evidence="1">The sequence shown here is derived from an EMBL/GenBank/DDBJ whole genome shotgun (WGS) entry which is preliminary data.</text>
</comment>
<name>A0A9X0CNV2_9CNID</name>
<reference evidence="1" key="1">
    <citation type="submission" date="2023-01" db="EMBL/GenBank/DDBJ databases">
        <title>Genome assembly of the deep-sea coral Lophelia pertusa.</title>
        <authorList>
            <person name="Herrera S."/>
            <person name="Cordes E."/>
        </authorList>
    </citation>
    <scope>NUCLEOTIDE SEQUENCE</scope>
    <source>
        <strain evidence="1">USNM1676648</strain>
        <tissue evidence="1">Polyp</tissue>
    </source>
</reference>
<evidence type="ECO:0000313" key="1">
    <source>
        <dbReference type="EMBL" id="KAJ7365533.1"/>
    </source>
</evidence>
<dbReference type="AlphaFoldDB" id="A0A9X0CNV2"/>
<evidence type="ECO:0000313" key="2">
    <source>
        <dbReference type="Proteomes" id="UP001163046"/>
    </source>
</evidence>
<gene>
    <name evidence="1" type="ORF">OS493_005645</name>
</gene>
<protein>
    <submittedName>
        <fullName evidence="1">Uncharacterized protein</fullName>
    </submittedName>
</protein>
<dbReference type="Proteomes" id="UP001163046">
    <property type="component" value="Unassembled WGS sequence"/>
</dbReference>
<sequence>MLEKENVEVLLKFYKDMKQNDKLSALSDNKYVIQLEELETKIKDYRKKLDDNLFFWEDWLSLFTEVTESFKIKIDSYGQLPFLTVGLDPVYYRSASKVFENDEYFIPKLKKEIGVEAETPTRPLWCESRVQIGELFEKEVSKAFEENNAEKLCMDEFREKYTNDIIHKLTKVD</sequence>